<dbReference type="AlphaFoldDB" id="A0A5N6N6Q5"/>
<dbReference type="EMBL" id="SZYD01000013">
    <property type="protein sequence ID" value="KAD4385466.1"/>
    <property type="molecule type" value="Genomic_DNA"/>
</dbReference>
<accession>A0A5N6N6Q5</accession>
<proteinExistence type="predicted"/>
<dbReference type="Proteomes" id="UP000326396">
    <property type="component" value="Linkage Group LG3"/>
</dbReference>
<protein>
    <submittedName>
        <fullName evidence="1">Uncharacterized protein</fullName>
    </submittedName>
</protein>
<reference evidence="1 2" key="1">
    <citation type="submission" date="2019-05" db="EMBL/GenBank/DDBJ databases">
        <title>Mikania micrantha, genome provides insights into the molecular mechanism of rapid growth.</title>
        <authorList>
            <person name="Liu B."/>
        </authorList>
    </citation>
    <scope>NUCLEOTIDE SEQUENCE [LARGE SCALE GENOMIC DNA]</scope>
    <source>
        <strain evidence="1">NLD-2019</strain>
        <tissue evidence="1">Leaf</tissue>
    </source>
</reference>
<dbReference type="OrthoDB" id="10450067at2759"/>
<comment type="caution">
    <text evidence="1">The sequence shown here is derived from an EMBL/GenBank/DDBJ whole genome shotgun (WGS) entry which is preliminary data.</text>
</comment>
<gene>
    <name evidence="1" type="ORF">E3N88_25634</name>
</gene>
<evidence type="ECO:0000313" key="2">
    <source>
        <dbReference type="Proteomes" id="UP000326396"/>
    </source>
</evidence>
<keyword evidence="2" id="KW-1185">Reference proteome</keyword>
<sequence length="102" mass="11804">MKMKKTALEMDAAINGWLEDHKKRRNYASTLQVDESKDQEILMAALLRRVEEAAKEELYGFNVDDVVKSTCLERASSKDKSITTQEIKCNNRRRIGIRTLKE</sequence>
<name>A0A5N6N6Q5_9ASTR</name>
<organism evidence="1 2">
    <name type="scientific">Mikania micrantha</name>
    <name type="common">bitter vine</name>
    <dbReference type="NCBI Taxonomy" id="192012"/>
    <lineage>
        <taxon>Eukaryota</taxon>
        <taxon>Viridiplantae</taxon>
        <taxon>Streptophyta</taxon>
        <taxon>Embryophyta</taxon>
        <taxon>Tracheophyta</taxon>
        <taxon>Spermatophyta</taxon>
        <taxon>Magnoliopsida</taxon>
        <taxon>eudicotyledons</taxon>
        <taxon>Gunneridae</taxon>
        <taxon>Pentapetalae</taxon>
        <taxon>asterids</taxon>
        <taxon>campanulids</taxon>
        <taxon>Asterales</taxon>
        <taxon>Asteraceae</taxon>
        <taxon>Asteroideae</taxon>
        <taxon>Heliantheae alliance</taxon>
        <taxon>Eupatorieae</taxon>
        <taxon>Mikania</taxon>
    </lineage>
</organism>
<evidence type="ECO:0000313" key="1">
    <source>
        <dbReference type="EMBL" id="KAD4385466.1"/>
    </source>
</evidence>